<dbReference type="VEuPathDB" id="FungiDB:LELG_04941"/>
<gene>
    <name evidence="3" type="ORF">LELG_04941</name>
</gene>
<protein>
    <recommendedName>
        <fullName evidence="5">Actin-related protein 4</fullName>
    </recommendedName>
</protein>
<dbReference type="GO" id="GO:0051382">
    <property type="term" value="P:kinetochore assembly"/>
    <property type="evidence" value="ECO:0007669"/>
    <property type="project" value="EnsemblFungi"/>
</dbReference>
<dbReference type="OrthoDB" id="5132116at2759"/>
<dbReference type="InParanoid" id="A5E5Q2"/>
<dbReference type="GO" id="GO:0031011">
    <property type="term" value="C:Ino80 complex"/>
    <property type="evidence" value="ECO:0007669"/>
    <property type="project" value="EnsemblFungi"/>
</dbReference>
<dbReference type="GO" id="GO:0003682">
    <property type="term" value="F:chromatin binding"/>
    <property type="evidence" value="ECO:0007669"/>
    <property type="project" value="EnsemblFungi"/>
</dbReference>
<dbReference type="GO" id="GO:0000812">
    <property type="term" value="C:Swr1 complex"/>
    <property type="evidence" value="ECO:0007669"/>
    <property type="project" value="EnsemblFungi"/>
</dbReference>
<dbReference type="Proteomes" id="UP000001996">
    <property type="component" value="Unassembled WGS sequence"/>
</dbReference>
<dbReference type="SUPFAM" id="SSF53067">
    <property type="entry name" value="Actin-like ATPase domain"/>
    <property type="match status" value="2"/>
</dbReference>
<name>A5E5Q2_LODEL</name>
<dbReference type="FunFam" id="3.30.420.40:FF:000058">
    <property type="entry name" value="Putative actin-related protein 5"/>
    <property type="match status" value="1"/>
</dbReference>
<organism evidence="3 4">
    <name type="scientific">Lodderomyces elongisporus (strain ATCC 11503 / CBS 2605 / JCM 1781 / NBRC 1676 / NRRL YB-4239)</name>
    <name type="common">Yeast</name>
    <name type="synonym">Saccharomyces elongisporus</name>
    <dbReference type="NCBI Taxonomy" id="379508"/>
    <lineage>
        <taxon>Eukaryota</taxon>
        <taxon>Fungi</taxon>
        <taxon>Dikarya</taxon>
        <taxon>Ascomycota</taxon>
        <taxon>Saccharomycotina</taxon>
        <taxon>Pichiomycetes</taxon>
        <taxon>Debaryomycetaceae</taxon>
        <taxon>Candida/Lodderomyces clade</taxon>
        <taxon>Lodderomyces</taxon>
    </lineage>
</organism>
<dbReference type="KEGG" id="lel:PVL30_005676"/>
<dbReference type="GO" id="GO:0005524">
    <property type="term" value="F:ATP binding"/>
    <property type="evidence" value="ECO:0007669"/>
    <property type="project" value="EnsemblFungi"/>
</dbReference>
<evidence type="ECO:0008006" key="5">
    <source>
        <dbReference type="Google" id="ProtNLM"/>
    </source>
</evidence>
<evidence type="ECO:0000313" key="4">
    <source>
        <dbReference type="Proteomes" id="UP000001996"/>
    </source>
</evidence>
<feature type="compositionally biased region" description="Basic and acidic residues" evidence="2">
    <location>
        <begin position="225"/>
        <end position="242"/>
    </location>
</feature>
<feature type="compositionally biased region" description="Basic and acidic residues" evidence="2">
    <location>
        <begin position="201"/>
        <end position="210"/>
    </location>
</feature>
<dbReference type="EMBL" id="CH981530">
    <property type="protein sequence ID" value="EDK46760.1"/>
    <property type="molecule type" value="Genomic_DNA"/>
</dbReference>
<dbReference type="PANTHER" id="PTHR11937">
    <property type="entry name" value="ACTIN"/>
    <property type="match status" value="1"/>
</dbReference>
<dbReference type="STRING" id="379508.A5E5Q2"/>
<dbReference type="Gene3D" id="3.90.640.10">
    <property type="entry name" value="Actin, Chain A, domain 4"/>
    <property type="match status" value="1"/>
</dbReference>
<comment type="similarity">
    <text evidence="1">Belongs to the actin family.</text>
</comment>
<dbReference type="HOGENOM" id="CLU_027965_6_2_1"/>
<dbReference type="Gene3D" id="3.30.420.40">
    <property type="match status" value="4"/>
</dbReference>
<dbReference type="eggNOG" id="KOG0679">
    <property type="taxonomic scope" value="Eukaryota"/>
</dbReference>
<keyword evidence="4" id="KW-1185">Reference proteome</keyword>
<dbReference type="OMA" id="MWLSRQE"/>
<dbReference type="GO" id="GO:0042393">
    <property type="term" value="F:histone binding"/>
    <property type="evidence" value="ECO:0007669"/>
    <property type="project" value="EnsemblFungi"/>
</dbReference>
<sequence length="541" mass="60629">MSSANANTVYGGDEINAIILDIGTHTTRIGYAGDDFPKIITTSNYGKTSQGTKVYGENIDVLRSGGTTVHPIVTNSLITDWDAAMDQFAYYFKLLKIEQNDQPIMITEPIWSTYEYRKTLVEKIYAKFDFPALYLIKVPSCISFQQGRPNCLVVDVGYESASVTPVVDGICLIKSSVRTPYAGKFLDNVVSDSIKNLKSKSDDSAKKINDDGDDDVDVEKNQATNDEKNGENEGRDNAKEVKKPTSIAIEPAILIKSKDATSFPQEAARYELKSFAEGVTITDSFRKYEEDKIWHEFKESMLEVPTQENIKHLQQQQQQQQQQTLLLLLLLLLQAGSDSKDIALHVSEFSQRLFELPTGQSITMGQERFTIAETIFDPKSYTFNDTELTPPSSNGDIPGIEQNTINDYRPVKRIRRNEDEDNGDSANGNKQADVRGLVELVSYVINNIDIDLRAGLANNIIITGGTSLVTQLTERLYHELTLKNPGLKIRLHAVGNSTERINQSWIGASVLASLGTFHQMWVSKKEWEDEGSERILNQRFR</sequence>
<accession>A5E5Q2</accession>
<reference evidence="3 4" key="1">
    <citation type="journal article" date="2009" name="Nature">
        <title>Evolution of pathogenicity and sexual reproduction in eight Candida genomes.</title>
        <authorList>
            <person name="Butler G."/>
            <person name="Rasmussen M.D."/>
            <person name="Lin M.F."/>
            <person name="Santos M.A."/>
            <person name="Sakthikumar S."/>
            <person name="Munro C.A."/>
            <person name="Rheinbay E."/>
            <person name="Grabherr M."/>
            <person name="Forche A."/>
            <person name="Reedy J.L."/>
            <person name="Agrafioti I."/>
            <person name="Arnaud M.B."/>
            <person name="Bates S."/>
            <person name="Brown A.J."/>
            <person name="Brunke S."/>
            <person name="Costanzo M.C."/>
            <person name="Fitzpatrick D.A."/>
            <person name="de Groot P.W."/>
            <person name="Harris D."/>
            <person name="Hoyer L.L."/>
            <person name="Hube B."/>
            <person name="Klis F.M."/>
            <person name="Kodira C."/>
            <person name="Lennard N."/>
            <person name="Logue M.E."/>
            <person name="Martin R."/>
            <person name="Neiman A.M."/>
            <person name="Nikolaou E."/>
            <person name="Quail M.A."/>
            <person name="Quinn J."/>
            <person name="Santos M.C."/>
            <person name="Schmitzberger F.F."/>
            <person name="Sherlock G."/>
            <person name="Shah P."/>
            <person name="Silverstein K.A."/>
            <person name="Skrzypek M.S."/>
            <person name="Soll D."/>
            <person name="Staggs R."/>
            <person name="Stansfield I."/>
            <person name="Stumpf M.P."/>
            <person name="Sudbery P.E."/>
            <person name="Srikantha T."/>
            <person name="Zeng Q."/>
            <person name="Berman J."/>
            <person name="Berriman M."/>
            <person name="Heitman J."/>
            <person name="Gow N.A."/>
            <person name="Lorenz M.C."/>
            <person name="Birren B.W."/>
            <person name="Kellis M."/>
            <person name="Cuomo C.A."/>
        </authorList>
    </citation>
    <scope>NUCLEOTIDE SEQUENCE [LARGE SCALE GENOMIC DNA]</scope>
    <source>
        <strain evidence="4">ATCC 11503 / BCRC 21390 / CBS 2605 / JCM 1781 / NBRC 1676 / NRRL YB-4239</strain>
    </source>
</reference>
<dbReference type="InterPro" id="IPR004000">
    <property type="entry name" value="Actin"/>
</dbReference>
<proteinExistence type="inferred from homology"/>
<dbReference type="GO" id="GO:0006357">
    <property type="term" value="P:regulation of transcription by RNA polymerase II"/>
    <property type="evidence" value="ECO:0007669"/>
    <property type="project" value="EnsemblFungi"/>
</dbReference>
<dbReference type="SMART" id="SM00268">
    <property type="entry name" value="ACTIN"/>
    <property type="match status" value="1"/>
</dbReference>
<dbReference type="GO" id="GO:0006338">
    <property type="term" value="P:chromatin remodeling"/>
    <property type="evidence" value="ECO:0007669"/>
    <property type="project" value="EnsemblFungi"/>
</dbReference>
<dbReference type="AlphaFoldDB" id="A5E5Q2"/>
<evidence type="ECO:0000256" key="2">
    <source>
        <dbReference type="SAM" id="MobiDB-lite"/>
    </source>
</evidence>
<dbReference type="GeneID" id="5231272"/>
<dbReference type="Pfam" id="PF00022">
    <property type="entry name" value="Actin"/>
    <property type="match status" value="2"/>
</dbReference>
<dbReference type="InterPro" id="IPR043129">
    <property type="entry name" value="ATPase_NBD"/>
</dbReference>
<evidence type="ECO:0000256" key="1">
    <source>
        <dbReference type="RuleBase" id="RU000487"/>
    </source>
</evidence>
<evidence type="ECO:0000313" key="3">
    <source>
        <dbReference type="EMBL" id="EDK46760.1"/>
    </source>
</evidence>
<dbReference type="GO" id="GO:0006281">
    <property type="term" value="P:DNA repair"/>
    <property type="evidence" value="ECO:0007669"/>
    <property type="project" value="EnsemblFungi"/>
</dbReference>
<dbReference type="GO" id="GO:0035267">
    <property type="term" value="C:NuA4 histone acetyltransferase complex"/>
    <property type="evidence" value="ECO:0007669"/>
    <property type="project" value="EnsemblFungi"/>
</dbReference>
<feature type="region of interest" description="Disordered" evidence="2">
    <location>
        <begin position="201"/>
        <end position="242"/>
    </location>
</feature>
<dbReference type="FunCoup" id="A5E5Q2">
    <property type="interactions" value="331"/>
</dbReference>